<dbReference type="Pfam" id="PF13739">
    <property type="entry name" value="PdaC"/>
    <property type="match status" value="1"/>
</dbReference>
<dbReference type="AlphaFoldDB" id="A0A0A2TRP8"/>
<reference evidence="2 3" key="1">
    <citation type="journal article" date="2015" name="Stand. Genomic Sci.">
        <title>High quality draft genome sequence of the moderately halophilic bacterium Pontibacillus yanchengensis Y32(T) and comparison among Pontibacillus genomes.</title>
        <authorList>
            <person name="Huang J."/>
            <person name="Qiao Z.X."/>
            <person name="Tang J.W."/>
            <person name="Wang G."/>
        </authorList>
    </citation>
    <scope>NUCLEOTIDE SEQUENCE [LARGE SCALE GENOMIC DNA]</scope>
    <source>
        <strain evidence="2 3">Y32</strain>
    </source>
</reference>
<feature type="domain" description="Deacetylase PdaC" evidence="1">
    <location>
        <begin position="33"/>
        <end position="116"/>
    </location>
</feature>
<organism evidence="2 3">
    <name type="scientific">Pontibacillus yanchengensis Y32</name>
    <dbReference type="NCBI Taxonomy" id="1385514"/>
    <lineage>
        <taxon>Bacteria</taxon>
        <taxon>Bacillati</taxon>
        <taxon>Bacillota</taxon>
        <taxon>Bacilli</taxon>
        <taxon>Bacillales</taxon>
        <taxon>Bacillaceae</taxon>
        <taxon>Pontibacillus</taxon>
    </lineage>
</organism>
<accession>A0A0A2TRP8</accession>
<proteinExistence type="predicted"/>
<dbReference type="STRING" id="1385514.N782_14870"/>
<sequence>MILNIVLASFLSFFTITVPTNDAVTSEKESFHKSDKLYSISVDYPNFEGTTKPAFIKEMNERYKQYAQDLYEGYMEHASVYSYLAKMRDQSLEYTSTYEIPFNTFPLVSILYHHVELSSGPHKQHHNEARTFDIERQKELTLHDLFEGSSQYEAFLLGESSKQLTDKKQINAKHLSEDAMYYLGKDELVLFTRPDAILSTKEEISTVAIPYSELRPYFTERYEKLLLSNRY</sequence>
<dbReference type="RefSeq" id="WP_036821519.1">
    <property type="nucleotide sequence ID" value="NZ_AVBF01000043.1"/>
</dbReference>
<name>A0A0A2TRP8_9BACI</name>
<protein>
    <recommendedName>
        <fullName evidence="1">Deacetylase PdaC domain-containing protein</fullName>
    </recommendedName>
</protein>
<gene>
    <name evidence="2" type="ORF">N782_14870</name>
</gene>
<keyword evidence="3" id="KW-1185">Reference proteome</keyword>
<evidence type="ECO:0000313" key="2">
    <source>
        <dbReference type="EMBL" id="KGP71930.1"/>
    </source>
</evidence>
<dbReference type="InterPro" id="IPR025303">
    <property type="entry name" value="PdaC"/>
</dbReference>
<evidence type="ECO:0000313" key="3">
    <source>
        <dbReference type="Proteomes" id="UP000030147"/>
    </source>
</evidence>
<dbReference type="OrthoDB" id="2691575at2"/>
<comment type="caution">
    <text evidence="2">The sequence shown here is derived from an EMBL/GenBank/DDBJ whole genome shotgun (WGS) entry which is preliminary data.</text>
</comment>
<evidence type="ECO:0000259" key="1">
    <source>
        <dbReference type="Pfam" id="PF13739"/>
    </source>
</evidence>
<dbReference type="Proteomes" id="UP000030147">
    <property type="component" value="Unassembled WGS sequence"/>
</dbReference>
<dbReference type="eggNOG" id="ENOG50304AE">
    <property type="taxonomic scope" value="Bacteria"/>
</dbReference>
<dbReference type="Gene3D" id="3.30.565.40">
    <property type="entry name" value="Fervidobacterium nodosum Rt17-B1 like"/>
    <property type="match status" value="1"/>
</dbReference>
<dbReference type="EMBL" id="AVBF01000043">
    <property type="protein sequence ID" value="KGP71930.1"/>
    <property type="molecule type" value="Genomic_DNA"/>
</dbReference>